<evidence type="ECO:0000313" key="2">
    <source>
        <dbReference type="EMBL" id="GFC71969.1"/>
    </source>
</evidence>
<organism evidence="2">
    <name type="scientific">Tanacetum cinerariifolium</name>
    <name type="common">Dalmatian daisy</name>
    <name type="synonym">Chrysanthemum cinerariifolium</name>
    <dbReference type="NCBI Taxonomy" id="118510"/>
    <lineage>
        <taxon>Eukaryota</taxon>
        <taxon>Viridiplantae</taxon>
        <taxon>Streptophyta</taxon>
        <taxon>Embryophyta</taxon>
        <taxon>Tracheophyta</taxon>
        <taxon>Spermatophyta</taxon>
        <taxon>Magnoliopsida</taxon>
        <taxon>eudicotyledons</taxon>
        <taxon>Gunneridae</taxon>
        <taxon>Pentapetalae</taxon>
        <taxon>asterids</taxon>
        <taxon>campanulids</taxon>
        <taxon>Asterales</taxon>
        <taxon>Asteraceae</taxon>
        <taxon>Asteroideae</taxon>
        <taxon>Anthemideae</taxon>
        <taxon>Anthemidinae</taxon>
        <taxon>Tanacetum</taxon>
    </lineage>
</organism>
<dbReference type="AlphaFoldDB" id="A0A699QSE0"/>
<feature type="compositionally biased region" description="Polar residues" evidence="1">
    <location>
        <begin position="14"/>
        <end position="25"/>
    </location>
</feature>
<protein>
    <submittedName>
        <fullName evidence="2">Uncharacterized protein</fullName>
    </submittedName>
</protein>
<gene>
    <name evidence="2" type="ORF">Tci_843939</name>
</gene>
<feature type="non-terminal residue" evidence="2">
    <location>
        <position position="1"/>
    </location>
</feature>
<sequence>VTKTNSPPRRHINRSPSPKASNSPPRVTAIKAPMVNVAKGNPQHALKYKGVIDNGCSRHMTGNMSYLSDFEEINVDMLLLVEIQKNNVLFTNTECIILSFDFKLPGDNHVLLRVPRENSMYNVDLKNIVPLGDLTCLFVMATLDESNL</sequence>
<evidence type="ECO:0000256" key="1">
    <source>
        <dbReference type="SAM" id="MobiDB-lite"/>
    </source>
</evidence>
<accession>A0A699QSE0</accession>
<name>A0A699QSE0_TANCI</name>
<proteinExistence type="predicted"/>
<feature type="region of interest" description="Disordered" evidence="1">
    <location>
        <begin position="1"/>
        <end position="26"/>
    </location>
</feature>
<reference evidence="2" key="1">
    <citation type="journal article" date="2019" name="Sci. Rep.">
        <title>Draft genome of Tanacetum cinerariifolium, the natural source of mosquito coil.</title>
        <authorList>
            <person name="Yamashiro T."/>
            <person name="Shiraishi A."/>
            <person name="Satake H."/>
            <person name="Nakayama K."/>
        </authorList>
    </citation>
    <scope>NUCLEOTIDE SEQUENCE</scope>
</reference>
<dbReference type="EMBL" id="BKCJ011035763">
    <property type="protein sequence ID" value="GFC71969.1"/>
    <property type="molecule type" value="Genomic_DNA"/>
</dbReference>
<comment type="caution">
    <text evidence="2">The sequence shown here is derived from an EMBL/GenBank/DDBJ whole genome shotgun (WGS) entry which is preliminary data.</text>
</comment>